<comment type="caution">
    <text evidence="5">The sequence shown here is derived from an EMBL/GenBank/DDBJ whole genome shotgun (WGS) entry which is preliminary data.</text>
</comment>
<dbReference type="EMBL" id="QJJK01000001">
    <property type="protein sequence ID" value="PXW65172.1"/>
    <property type="molecule type" value="Genomic_DNA"/>
</dbReference>
<reference evidence="5 6" key="1">
    <citation type="submission" date="2018-05" db="EMBL/GenBank/DDBJ databases">
        <title>Genomic Encyclopedia of Type Strains, Phase IV (KMG-IV): sequencing the most valuable type-strain genomes for metagenomic binning, comparative biology and taxonomic classification.</title>
        <authorList>
            <person name="Goeker M."/>
        </authorList>
    </citation>
    <scope>NUCLEOTIDE SEQUENCE [LARGE SCALE GENOMIC DNA]</scope>
    <source>
        <strain evidence="5 6">DSM 6462</strain>
    </source>
</reference>
<gene>
    <name evidence="5" type="ORF">C7450_101935</name>
</gene>
<dbReference type="InterPro" id="IPR025110">
    <property type="entry name" value="AMP-bd_C"/>
</dbReference>
<name>A0A2V3UIJ3_9HYPH</name>
<evidence type="ECO:0000256" key="2">
    <source>
        <dbReference type="ARBA" id="ARBA00022598"/>
    </source>
</evidence>
<dbReference type="Proteomes" id="UP000248021">
    <property type="component" value="Unassembled WGS sequence"/>
</dbReference>
<dbReference type="GO" id="GO:0006631">
    <property type="term" value="P:fatty acid metabolic process"/>
    <property type="evidence" value="ECO:0007669"/>
    <property type="project" value="TreeGrafter"/>
</dbReference>
<dbReference type="PROSITE" id="PS00455">
    <property type="entry name" value="AMP_BINDING"/>
    <property type="match status" value="1"/>
</dbReference>
<keyword evidence="6" id="KW-1185">Reference proteome</keyword>
<dbReference type="AlphaFoldDB" id="A0A2V3UIJ3"/>
<proteinExistence type="inferred from homology"/>
<accession>A0A2V3UIJ3</accession>
<dbReference type="RefSeq" id="WP_170147048.1">
    <property type="nucleotide sequence ID" value="NZ_JAHBRY010000001.1"/>
</dbReference>
<evidence type="ECO:0000259" key="4">
    <source>
        <dbReference type="Pfam" id="PF13193"/>
    </source>
</evidence>
<dbReference type="Gene3D" id="3.30.300.30">
    <property type="match status" value="1"/>
</dbReference>
<organism evidence="5 6">
    <name type="scientific">Chelatococcus asaccharovorans</name>
    <dbReference type="NCBI Taxonomy" id="28210"/>
    <lineage>
        <taxon>Bacteria</taxon>
        <taxon>Pseudomonadati</taxon>
        <taxon>Pseudomonadota</taxon>
        <taxon>Alphaproteobacteria</taxon>
        <taxon>Hyphomicrobiales</taxon>
        <taxon>Chelatococcaceae</taxon>
        <taxon>Chelatococcus</taxon>
    </lineage>
</organism>
<comment type="similarity">
    <text evidence="1">Belongs to the ATP-dependent AMP-binding enzyme family.</text>
</comment>
<feature type="domain" description="AMP-dependent synthetase/ligase" evidence="3">
    <location>
        <begin position="32"/>
        <end position="414"/>
    </location>
</feature>
<dbReference type="InterPro" id="IPR045851">
    <property type="entry name" value="AMP-bd_C_sf"/>
</dbReference>
<dbReference type="Pfam" id="PF13193">
    <property type="entry name" value="AMP-binding_C"/>
    <property type="match status" value="1"/>
</dbReference>
<dbReference type="InterPro" id="IPR000873">
    <property type="entry name" value="AMP-dep_synth/lig_dom"/>
</dbReference>
<evidence type="ECO:0000313" key="5">
    <source>
        <dbReference type="EMBL" id="PXW65172.1"/>
    </source>
</evidence>
<sequence length="559" mass="60785">MSNDAIAEGDVPLPAARPPIPVTLADVLLRSREAWPQATALVLPDARYTYDDLARRAWATARSLAGMGVKPGDHVGLLFPNSAEFVTTLFGIAMLGAVAVPINTRYRAWELGFLVKDADLSCIVTYDGTRDYVDFATLLEEAFPELASQRQPGQLALDAAPLLRAVVMLGETERPWLTGPAAFAAAASACDNRQLTVWCEGVPIRSIAAIVYTSGTTSQPRGALLSQESLVRSWVMAGRRWGLRQSDSFWNPCQMFHIAGIGPLVFTLAHGAAFVTATHFEAGQALDQIDREKPTILYPTYPPLTMDLLTHPKFAATDTSHARAWLNVAPPDTLRRMQAAIPHASLITLYGSTEGGCVTMLSPEEDLETRMTTGGLPLPGNQVRVVSAETGEPAPPGIIGEIQYRGYNAFVGYYKDPEKTRATLGDDGWVRTGDMGDFDAAGRLTFRGRLKDMLKVGGENVAPAELEQYLESHPAVKLAQVFGIPDDRLVEVPVACIELHDGMVVGAEEIIAFCKGRISSFKVPRHVKVVTAWPMSLTKIQRGKLREQFITEMDEARGA</sequence>
<dbReference type="Pfam" id="PF00501">
    <property type="entry name" value="AMP-binding"/>
    <property type="match status" value="1"/>
</dbReference>
<dbReference type="GO" id="GO:0031956">
    <property type="term" value="F:medium-chain fatty acid-CoA ligase activity"/>
    <property type="evidence" value="ECO:0007669"/>
    <property type="project" value="TreeGrafter"/>
</dbReference>
<evidence type="ECO:0000256" key="1">
    <source>
        <dbReference type="ARBA" id="ARBA00006432"/>
    </source>
</evidence>
<evidence type="ECO:0000259" key="3">
    <source>
        <dbReference type="Pfam" id="PF00501"/>
    </source>
</evidence>
<evidence type="ECO:0000313" key="6">
    <source>
        <dbReference type="Proteomes" id="UP000248021"/>
    </source>
</evidence>
<protein>
    <submittedName>
        <fullName evidence="5">Fatty-acyl-CoA synthase</fullName>
    </submittedName>
</protein>
<dbReference type="InterPro" id="IPR042099">
    <property type="entry name" value="ANL_N_sf"/>
</dbReference>
<dbReference type="PANTHER" id="PTHR43201">
    <property type="entry name" value="ACYL-COA SYNTHETASE"/>
    <property type="match status" value="1"/>
</dbReference>
<keyword evidence="2" id="KW-0436">Ligase</keyword>
<dbReference type="PANTHER" id="PTHR43201:SF5">
    <property type="entry name" value="MEDIUM-CHAIN ACYL-COA LIGASE ACSF2, MITOCHONDRIAL"/>
    <property type="match status" value="1"/>
</dbReference>
<dbReference type="SUPFAM" id="SSF56801">
    <property type="entry name" value="Acetyl-CoA synthetase-like"/>
    <property type="match status" value="1"/>
</dbReference>
<dbReference type="Gene3D" id="3.40.50.12780">
    <property type="entry name" value="N-terminal domain of ligase-like"/>
    <property type="match status" value="1"/>
</dbReference>
<feature type="domain" description="AMP-binding enzyme C-terminal" evidence="4">
    <location>
        <begin position="465"/>
        <end position="535"/>
    </location>
</feature>
<dbReference type="InterPro" id="IPR020845">
    <property type="entry name" value="AMP-binding_CS"/>
</dbReference>